<dbReference type="Proteomes" id="UP000182769">
    <property type="component" value="Unassembled WGS sequence"/>
</dbReference>
<dbReference type="RefSeq" id="WP_055461239.1">
    <property type="nucleotide sequence ID" value="NZ_CYHG01000001.1"/>
</dbReference>
<keyword evidence="3" id="KW-1185">Reference proteome</keyword>
<accession>A0A0K6IGN9</accession>
<protein>
    <recommendedName>
        <fullName evidence="4">VanZ like family</fullName>
    </recommendedName>
</protein>
<evidence type="ECO:0000256" key="1">
    <source>
        <dbReference type="SAM" id="Phobius"/>
    </source>
</evidence>
<keyword evidence="1" id="KW-0812">Transmembrane</keyword>
<evidence type="ECO:0000313" key="3">
    <source>
        <dbReference type="Proteomes" id="UP000182769"/>
    </source>
</evidence>
<feature type="transmembrane region" description="Helical" evidence="1">
    <location>
        <begin position="44"/>
        <end position="60"/>
    </location>
</feature>
<evidence type="ECO:0008006" key="4">
    <source>
        <dbReference type="Google" id="ProtNLM"/>
    </source>
</evidence>
<organism evidence="2 3">
    <name type="scientific">Marinomonas fungiae</name>
    <dbReference type="NCBI Taxonomy" id="1137284"/>
    <lineage>
        <taxon>Bacteria</taxon>
        <taxon>Pseudomonadati</taxon>
        <taxon>Pseudomonadota</taxon>
        <taxon>Gammaproteobacteria</taxon>
        <taxon>Oceanospirillales</taxon>
        <taxon>Oceanospirillaceae</taxon>
        <taxon>Marinomonas</taxon>
    </lineage>
</organism>
<proteinExistence type="predicted"/>
<sequence>MIWRRCLYSSKAQLLGFLLGAVTVSLATLMPASTLGTPPGSDKLHHVLGFAFWTLLCAFGPTRRFILLALTIVLCGGLIELIQPYVHRRGEWDDFWADCAGVGLAALVHCLVYLIKKRGTDTA</sequence>
<keyword evidence="1" id="KW-1133">Transmembrane helix</keyword>
<evidence type="ECO:0000313" key="2">
    <source>
        <dbReference type="EMBL" id="CUB02253.1"/>
    </source>
</evidence>
<name>A0A0K6IGN9_9GAMM</name>
<feature type="transmembrane region" description="Helical" evidence="1">
    <location>
        <begin position="12"/>
        <end position="32"/>
    </location>
</feature>
<gene>
    <name evidence="2" type="ORF">Ga0061065_10185</name>
</gene>
<keyword evidence="1" id="KW-0472">Membrane</keyword>
<feature type="transmembrane region" description="Helical" evidence="1">
    <location>
        <begin position="65"/>
        <end position="83"/>
    </location>
</feature>
<dbReference type="AlphaFoldDB" id="A0A0K6IGN9"/>
<dbReference type="OrthoDB" id="582407at2"/>
<dbReference type="STRING" id="1137284.GCA_001418205_00084"/>
<dbReference type="EMBL" id="CYHG01000001">
    <property type="protein sequence ID" value="CUB02253.1"/>
    <property type="molecule type" value="Genomic_DNA"/>
</dbReference>
<feature type="transmembrane region" description="Helical" evidence="1">
    <location>
        <begin position="95"/>
        <end position="115"/>
    </location>
</feature>
<reference evidence="3" key="1">
    <citation type="submission" date="2015-08" db="EMBL/GenBank/DDBJ databases">
        <authorList>
            <person name="Varghese N."/>
        </authorList>
    </citation>
    <scope>NUCLEOTIDE SEQUENCE [LARGE SCALE GENOMIC DNA]</scope>
    <source>
        <strain evidence="3">JCM 18476</strain>
    </source>
</reference>